<dbReference type="PANTHER" id="PTHR21236:SF2">
    <property type="entry name" value="PROTEIN YIPF"/>
    <property type="match status" value="1"/>
</dbReference>
<keyword evidence="4 6" id="KW-1133">Transmembrane helix</keyword>
<feature type="transmembrane region" description="Helical" evidence="6">
    <location>
        <begin position="109"/>
        <end position="127"/>
    </location>
</feature>
<keyword evidence="3 6" id="KW-0812">Transmembrane</keyword>
<evidence type="ECO:0000256" key="5">
    <source>
        <dbReference type="ARBA" id="ARBA00023136"/>
    </source>
</evidence>
<dbReference type="InterPro" id="IPR006977">
    <property type="entry name" value="Yip1_dom"/>
</dbReference>
<reference evidence="8 9" key="1">
    <citation type="submission" date="2023-04" db="EMBL/GenBank/DDBJ databases">
        <title>Genome of Basidiobolus ranarum AG-B5.</title>
        <authorList>
            <person name="Stajich J.E."/>
            <person name="Carter-House D."/>
            <person name="Gryganskyi A."/>
        </authorList>
    </citation>
    <scope>NUCLEOTIDE SEQUENCE [LARGE SCALE GENOMIC DNA]</scope>
    <source>
        <strain evidence="8 9">AG-B5</strain>
    </source>
</reference>
<feature type="transmembrane region" description="Helical" evidence="6">
    <location>
        <begin position="133"/>
        <end position="153"/>
    </location>
</feature>
<dbReference type="InterPro" id="IPR045231">
    <property type="entry name" value="Yip1/4-like"/>
</dbReference>
<evidence type="ECO:0000256" key="2">
    <source>
        <dbReference type="ARBA" id="ARBA00010596"/>
    </source>
</evidence>
<feature type="domain" description="Yip1" evidence="7">
    <location>
        <begin position="94"/>
        <end position="236"/>
    </location>
</feature>
<feature type="transmembrane region" description="Helical" evidence="6">
    <location>
        <begin position="165"/>
        <end position="183"/>
    </location>
</feature>
<dbReference type="EMBL" id="JASJQH010007106">
    <property type="protein sequence ID" value="KAK9718177.1"/>
    <property type="molecule type" value="Genomic_DNA"/>
</dbReference>
<sequence length="239" mass="26621">MNQQSFDLQNFEQYPDNSDHLQFYQTSYDDGSYAMANHYTPPDDLARANYERSLPIGSFWSAFGTGGSPEEPPLLEELGIDLLQIKDRTIVALNPFKPMDRDLMENPDLAGPLLFCFSFGMFLMLSGKAHFEYIYGVGVLGCLSIYAILNLMSEAGIDGYCTASVLGYCLLPMVILSSSNLLFHLSGAIGMIATALIICWCTFSSSHMFVTVLSMKQQVWLISYPIGLFYAAFALMTMF</sequence>
<comment type="similarity">
    <text evidence="2 6">Belongs to the YIP1 family.</text>
</comment>
<evidence type="ECO:0000256" key="1">
    <source>
        <dbReference type="ARBA" id="ARBA00004141"/>
    </source>
</evidence>
<dbReference type="Pfam" id="PF04893">
    <property type="entry name" value="Yip1"/>
    <property type="match status" value="1"/>
</dbReference>
<organism evidence="8 9">
    <name type="scientific">Basidiobolus ranarum</name>
    <dbReference type="NCBI Taxonomy" id="34480"/>
    <lineage>
        <taxon>Eukaryota</taxon>
        <taxon>Fungi</taxon>
        <taxon>Fungi incertae sedis</taxon>
        <taxon>Zoopagomycota</taxon>
        <taxon>Entomophthoromycotina</taxon>
        <taxon>Basidiobolomycetes</taxon>
        <taxon>Basidiobolales</taxon>
        <taxon>Basidiobolaceae</taxon>
        <taxon>Basidiobolus</taxon>
    </lineage>
</organism>
<evidence type="ECO:0000313" key="9">
    <source>
        <dbReference type="Proteomes" id="UP001479436"/>
    </source>
</evidence>
<feature type="transmembrane region" description="Helical" evidence="6">
    <location>
        <begin position="219"/>
        <end position="238"/>
    </location>
</feature>
<evidence type="ECO:0000313" key="8">
    <source>
        <dbReference type="EMBL" id="KAK9718177.1"/>
    </source>
</evidence>
<feature type="transmembrane region" description="Helical" evidence="6">
    <location>
        <begin position="189"/>
        <end position="212"/>
    </location>
</feature>
<accession>A0ABR2W2T2</accession>
<protein>
    <recommendedName>
        <fullName evidence="6">Protein YIP</fullName>
    </recommendedName>
</protein>
<gene>
    <name evidence="8" type="ORF">K7432_005693</name>
</gene>
<comment type="subcellular location">
    <subcellularLocation>
        <location evidence="6">Golgi apparatus membrane</location>
        <topology evidence="6">Multi-pass membrane protein</topology>
    </subcellularLocation>
    <subcellularLocation>
        <location evidence="1">Membrane</location>
        <topology evidence="1">Multi-pass membrane protein</topology>
    </subcellularLocation>
</comment>
<name>A0ABR2W2T2_9FUNG</name>
<proteinExistence type="inferred from homology"/>
<evidence type="ECO:0000256" key="3">
    <source>
        <dbReference type="ARBA" id="ARBA00022692"/>
    </source>
</evidence>
<dbReference type="PANTHER" id="PTHR21236">
    <property type="entry name" value="GOLGI MEMBRANE PROTEIN YIP1"/>
    <property type="match status" value="1"/>
</dbReference>
<dbReference type="Proteomes" id="UP001479436">
    <property type="component" value="Unassembled WGS sequence"/>
</dbReference>
<evidence type="ECO:0000256" key="6">
    <source>
        <dbReference type="RuleBase" id="RU361264"/>
    </source>
</evidence>
<evidence type="ECO:0000256" key="4">
    <source>
        <dbReference type="ARBA" id="ARBA00022989"/>
    </source>
</evidence>
<keyword evidence="9" id="KW-1185">Reference proteome</keyword>
<evidence type="ECO:0000259" key="7">
    <source>
        <dbReference type="Pfam" id="PF04893"/>
    </source>
</evidence>
<comment type="caution">
    <text evidence="8">The sequence shown here is derived from an EMBL/GenBank/DDBJ whole genome shotgun (WGS) entry which is preliminary data.</text>
</comment>
<keyword evidence="5 6" id="KW-0472">Membrane</keyword>